<evidence type="ECO:0000256" key="1">
    <source>
        <dbReference type="ARBA" id="ARBA00023125"/>
    </source>
</evidence>
<keyword evidence="3" id="KW-0175">Coiled coil</keyword>
<keyword evidence="1" id="KW-0238">DNA-binding</keyword>
<comment type="caution">
    <text evidence="5">The sequence shown here is derived from an EMBL/GenBank/DDBJ whole genome shotgun (WGS) entry which is preliminary data.</text>
</comment>
<evidence type="ECO:0000256" key="3">
    <source>
        <dbReference type="SAM" id="Coils"/>
    </source>
</evidence>
<dbReference type="GO" id="GO:0032993">
    <property type="term" value="C:protein-DNA complex"/>
    <property type="evidence" value="ECO:0007669"/>
    <property type="project" value="TreeGrafter"/>
</dbReference>
<dbReference type="GO" id="GO:0006355">
    <property type="term" value="P:regulation of DNA-templated transcription"/>
    <property type="evidence" value="ECO:0007669"/>
    <property type="project" value="TreeGrafter"/>
</dbReference>
<dbReference type="Proteomes" id="UP000660708">
    <property type="component" value="Unassembled WGS sequence"/>
</dbReference>
<dbReference type="PANTHER" id="PTHR48111">
    <property type="entry name" value="REGULATOR OF RPOS"/>
    <property type="match status" value="1"/>
</dbReference>
<dbReference type="SUPFAM" id="SSF52172">
    <property type="entry name" value="CheY-like"/>
    <property type="match status" value="1"/>
</dbReference>
<keyword evidence="6" id="KW-1185">Reference proteome</keyword>
<feature type="modified residue" description="4-aspartylphosphate" evidence="2">
    <location>
        <position position="58"/>
    </location>
</feature>
<feature type="domain" description="Response regulatory" evidence="4">
    <location>
        <begin position="6"/>
        <end position="122"/>
    </location>
</feature>
<dbReference type="PANTHER" id="PTHR48111:SF69">
    <property type="entry name" value="RESPONSE REGULATOR RECEIVER"/>
    <property type="match status" value="1"/>
</dbReference>
<evidence type="ECO:0000259" key="4">
    <source>
        <dbReference type="PROSITE" id="PS50110"/>
    </source>
</evidence>
<dbReference type="InterPro" id="IPR039420">
    <property type="entry name" value="WalR-like"/>
</dbReference>
<organism evidence="5 6">
    <name type="scientific">Pseudoalteromonas peptidolytica F12-50-A1</name>
    <dbReference type="NCBI Taxonomy" id="1315280"/>
    <lineage>
        <taxon>Bacteria</taxon>
        <taxon>Pseudomonadati</taxon>
        <taxon>Pseudomonadota</taxon>
        <taxon>Gammaproteobacteria</taxon>
        <taxon>Alteromonadales</taxon>
        <taxon>Pseudoalteromonadaceae</taxon>
        <taxon>Pseudoalteromonas</taxon>
    </lineage>
</organism>
<dbReference type="Gene3D" id="3.40.50.2300">
    <property type="match status" value="1"/>
</dbReference>
<evidence type="ECO:0000313" key="6">
    <source>
        <dbReference type="Proteomes" id="UP000660708"/>
    </source>
</evidence>
<sequence length="201" mass="22242">MAQQYKAVIADDEAILRAHLQAKLAETWPELNIIAQAANGEVALALSKTLQPDVLFLDINMPAKTGLEVAALINQQVTHRPLIVFVTAYDEYAISAFEHQALDYVLKPISNDRLLKTIERIKQRLLQASSQQVQLQQLLASLTPPTANDNLQWIRANKGGSIHMLDINAVDYFIADNKYAQCTTAGTGCENGSTGRIKRPY</sequence>
<dbReference type="GO" id="GO:0000156">
    <property type="term" value="F:phosphorelay response regulator activity"/>
    <property type="evidence" value="ECO:0007669"/>
    <property type="project" value="TreeGrafter"/>
</dbReference>
<proteinExistence type="predicted"/>
<name>A0A8I0T2U5_9GAMM</name>
<dbReference type="GO" id="GO:0000976">
    <property type="term" value="F:transcription cis-regulatory region binding"/>
    <property type="evidence" value="ECO:0007669"/>
    <property type="project" value="TreeGrafter"/>
</dbReference>
<reference evidence="5 6" key="1">
    <citation type="submission" date="2015-06" db="EMBL/GenBank/DDBJ databases">
        <title>Genome sequence of Pseudoalteromonas peptidolytica.</title>
        <authorList>
            <person name="Xie B.-B."/>
            <person name="Rong J.-C."/>
            <person name="Qin Q.-L."/>
            <person name="Zhang Y.-Z."/>
        </authorList>
    </citation>
    <scope>NUCLEOTIDE SEQUENCE [LARGE SCALE GENOMIC DNA]</scope>
    <source>
        <strain evidence="5 6">F12-50-A1</strain>
    </source>
</reference>
<dbReference type="GO" id="GO:0005829">
    <property type="term" value="C:cytosol"/>
    <property type="evidence" value="ECO:0007669"/>
    <property type="project" value="TreeGrafter"/>
</dbReference>
<dbReference type="Pfam" id="PF00072">
    <property type="entry name" value="Response_reg"/>
    <property type="match status" value="1"/>
</dbReference>
<keyword evidence="2" id="KW-0597">Phosphoprotein</keyword>
<dbReference type="AlphaFoldDB" id="A0A8I0T2U5"/>
<evidence type="ECO:0000256" key="2">
    <source>
        <dbReference type="PROSITE-ProRule" id="PRU00169"/>
    </source>
</evidence>
<dbReference type="SMART" id="SM00448">
    <property type="entry name" value="REC"/>
    <property type="match status" value="1"/>
</dbReference>
<feature type="coiled-coil region" evidence="3">
    <location>
        <begin position="111"/>
        <end position="138"/>
    </location>
</feature>
<dbReference type="EMBL" id="AQHF01000016">
    <property type="protein sequence ID" value="MBE0344627.1"/>
    <property type="molecule type" value="Genomic_DNA"/>
</dbReference>
<gene>
    <name evidence="5" type="ORF">PPEP_a4149</name>
</gene>
<dbReference type="InterPro" id="IPR001789">
    <property type="entry name" value="Sig_transdc_resp-reg_receiver"/>
</dbReference>
<dbReference type="RefSeq" id="WP_147388754.1">
    <property type="nucleotide sequence ID" value="NZ_AQHF01000016.1"/>
</dbReference>
<dbReference type="PROSITE" id="PS50110">
    <property type="entry name" value="RESPONSE_REGULATORY"/>
    <property type="match status" value="1"/>
</dbReference>
<dbReference type="InterPro" id="IPR011006">
    <property type="entry name" value="CheY-like_superfamily"/>
</dbReference>
<accession>A0A8I0T2U5</accession>
<protein>
    <recommendedName>
        <fullName evidence="4">Response regulatory domain-containing protein</fullName>
    </recommendedName>
</protein>
<evidence type="ECO:0000313" key="5">
    <source>
        <dbReference type="EMBL" id="MBE0344627.1"/>
    </source>
</evidence>